<feature type="domain" description="S1 motif" evidence="7">
    <location>
        <begin position="701"/>
        <end position="775"/>
    </location>
</feature>
<evidence type="ECO:0000313" key="8">
    <source>
        <dbReference type="EMBL" id="KAF9076092.1"/>
    </source>
</evidence>
<dbReference type="InterPro" id="IPR012340">
    <property type="entry name" value="NA-bd_OB-fold"/>
</dbReference>
<dbReference type="SUPFAM" id="SSF48452">
    <property type="entry name" value="TPR-like"/>
    <property type="match status" value="1"/>
</dbReference>
<comment type="caution">
    <text evidence="8">The sequence shown here is derived from an EMBL/GenBank/DDBJ whole genome shotgun (WGS) entry which is preliminary data.</text>
</comment>
<feature type="domain" description="S1 motif" evidence="7">
    <location>
        <begin position="338"/>
        <end position="405"/>
    </location>
</feature>
<evidence type="ECO:0000259" key="7">
    <source>
        <dbReference type="PROSITE" id="PS50126"/>
    </source>
</evidence>
<evidence type="ECO:0000256" key="1">
    <source>
        <dbReference type="ARBA" id="ARBA00004604"/>
    </source>
</evidence>
<dbReference type="PANTHER" id="PTHR23270">
    <property type="entry name" value="PROGRAMMED CELL DEATH PROTEIN 11 PRE-RRNA PROCESSING PROTEIN RRP5"/>
    <property type="match status" value="1"/>
</dbReference>
<evidence type="ECO:0000256" key="4">
    <source>
        <dbReference type="ARBA" id="ARBA00022737"/>
    </source>
</evidence>
<dbReference type="SMART" id="SM00316">
    <property type="entry name" value="S1"/>
    <property type="match status" value="10"/>
</dbReference>
<dbReference type="FunFam" id="2.40.50.140:FF:000155">
    <property type="entry name" value="rRNA biogenesis protein RRP5"/>
    <property type="match status" value="1"/>
</dbReference>
<keyword evidence="5" id="KW-0539">Nucleus</keyword>
<dbReference type="InterPro" id="IPR057301">
    <property type="entry name" value="Rrp5_OB_4th"/>
</dbReference>
<evidence type="ECO:0000256" key="2">
    <source>
        <dbReference type="ARBA" id="ARBA00011524"/>
    </source>
</evidence>
<comment type="subcellular location">
    <subcellularLocation>
        <location evidence="1">Nucleus</location>
        <location evidence="1">Nucleolus</location>
    </subcellularLocation>
</comment>
<feature type="domain" description="S1 motif" evidence="7">
    <location>
        <begin position="976"/>
        <end position="1047"/>
    </location>
</feature>
<dbReference type="InterPro" id="IPR011990">
    <property type="entry name" value="TPR-like_helical_dom_sf"/>
</dbReference>
<dbReference type="OrthoDB" id="412781at2759"/>
<evidence type="ECO:0000256" key="3">
    <source>
        <dbReference type="ARBA" id="ARBA00022552"/>
    </source>
</evidence>
<feature type="domain" description="S1 motif" evidence="7">
    <location>
        <begin position="795"/>
        <end position="863"/>
    </location>
</feature>
<dbReference type="CDD" id="cd05707">
    <property type="entry name" value="S1_Rrp5_repeat_sc11"/>
    <property type="match status" value="1"/>
</dbReference>
<organism evidence="8 9">
    <name type="scientific">Rhodocollybia butyracea</name>
    <dbReference type="NCBI Taxonomy" id="206335"/>
    <lineage>
        <taxon>Eukaryota</taxon>
        <taxon>Fungi</taxon>
        <taxon>Dikarya</taxon>
        <taxon>Basidiomycota</taxon>
        <taxon>Agaricomycotina</taxon>
        <taxon>Agaricomycetes</taxon>
        <taxon>Agaricomycetidae</taxon>
        <taxon>Agaricales</taxon>
        <taxon>Marasmiineae</taxon>
        <taxon>Omphalotaceae</taxon>
        <taxon>Rhodocollybia</taxon>
    </lineage>
</organism>
<feature type="region of interest" description="Disordered" evidence="6">
    <location>
        <begin position="75"/>
        <end position="107"/>
    </location>
</feature>
<evidence type="ECO:0000313" key="9">
    <source>
        <dbReference type="Proteomes" id="UP000772434"/>
    </source>
</evidence>
<dbReference type="Proteomes" id="UP000772434">
    <property type="component" value="Unassembled WGS sequence"/>
</dbReference>
<reference evidence="8" key="1">
    <citation type="submission" date="2020-11" db="EMBL/GenBank/DDBJ databases">
        <authorList>
            <consortium name="DOE Joint Genome Institute"/>
            <person name="Ahrendt S."/>
            <person name="Riley R."/>
            <person name="Andreopoulos W."/>
            <person name="Labutti K."/>
            <person name="Pangilinan J."/>
            <person name="Ruiz-Duenas F.J."/>
            <person name="Barrasa J.M."/>
            <person name="Sanchez-Garcia M."/>
            <person name="Camarero S."/>
            <person name="Miyauchi S."/>
            <person name="Serrano A."/>
            <person name="Linde D."/>
            <person name="Babiker R."/>
            <person name="Drula E."/>
            <person name="Ayuso-Fernandez I."/>
            <person name="Pacheco R."/>
            <person name="Padilla G."/>
            <person name="Ferreira P."/>
            <person name="Barriuso J."/>
            <person name="Kellner H."/>
            <person name="Castanera R."/>
            <person name="Alfaro M."/>
            <person name="Ramirez L."/>
            <person name="Pisabarro A.G."/>
            <person name="Kuo A."/>
            <person name="Tritt A."/>
            <person name="Lipzen A."/>
            <person name="He G."/>
            <person name="Yan M."/>
            <person name="Ng V."/>
            <person name="Cullen D."/>
            <person name="Martin F."/>
            <person name="Rosso M.-N."/>
            <person name="Henrissat B."/>
            <person name="Hibbett D."/>
            <person name="Martinez A.T."/>
            <person name="Grigoriev I.V."/>
        </authorList>
    </citation>
    <scope>NUCLEOTIDE SEQUENCE</scope>
    <source>
        <strain evidence="8">AH 40177</strain>
    </source>
</reference>
<keyword evidence="4" id="KW-0677">Repeat</keyword>
<keyword evidence="9" id="KW-1185">Reference proteome</keyword>
<dbReference type="FunFam" id="2.40.50.140:FF:000103">
    <property type="entry name" value="protein RRP5 homolog"/>
    <property type="match status" value="2"/>
</dbReference>
<dbReference type="EMBL" id="JADNRY010000007">
    <property type="protein sequence ID" value="KAF9076092.1"/>
    <property type="molecule type" value="Genomic_DNA"/>
</dbReference>
<proteinExistence type="predicted"/>
<keyword evidence="3" id="KW-0698">rRNA processing</keyword>
<dbReference type="Gene3D" id="1.25.40.10">
    <property type="entry name" value="Tetratricopeptide repeat domain"/>
    <property type="match status" value="2"/>
</dbReference>
<dbReference type="Pfam" id="PF24685">
    <property type="entry name" value="OB_RRP5_4th"/>
    <property type="match status" value="1"/>
</dbReference>
<dbReference type="Gene3D" id="2.40.50.140">
    <property type="entry name" value="Nucleic acid-binding proteins"/>
    <property type="match status" value="8"/>
</dbReference>
<feature type="domain" description="S1 motif" evidence="7">
    <location>
        <begin position="889"/>
        <end position="958"/>
    </location>
</feature>
<dbReference type="SUPFAM" id="SSF50249">
    <property type="entry name" value="Nucleic acid-binding proteins"/>
    <property type="match status" value="8"/>
</dbReference>
<dbReference type="InterPro" id="IPR003107">
    <property type="entry name" value="HAT"/>
</dbReference>
<comment type="subunit">
    <text evidence="2">Associated with the spliceosome.</text>
</comment>
<evidence type="ECO:0000256" key="6">
    <source>
        <dbReference type="SAM" id="MobiDB-lite"/>
    </source>
</evidence>
<dbReference type="InterPro" id="IPR055430">
    <property type="entry name" value="HAT_Syf1_CNRKL1_C"/>
</dbReference>
<feature type="region of interest" description="Disordered" evidence="6">
    <location>
        <begin position="1138"/>
        <end position="1164"/>
    </location>
</feature>
<dbReference type="Pfam" id="PF23231">
    <property type="entry name" value="HAT_Syf1_CNRKL1_C"/>
    <property type="match status" value="1"/>
</dbReference>
<dbReference type="InterPro" id="IPR045209">
    <property type="entry name" value="Rrp5"/>
</dbReference>
<dbReference type="InterPro" id="IPR048059">
    <property type="entry name" value="Rrp5_S1_rpt_hs1_sc1"/>
</dbReference>
<feature type="domain" description="S1 motif" evidence="7">
    <location>
        <begin position="251"/>
        <end position="319"/>
    </location>
</feature>
<dbReference type="InterPro" id="IPR003029">
    <property type="entry name" value="S1_domain"/>
</dbReference>
<dbReference type="SMART" id="SM00386">
    <property type="entry name" value="HAT"/>
    <property type="match status" value="5"/>
</dbReference>
<sequence length="1445" mass="159659">MAAQKRTLDGDSSSTQKTKKFKSSKQPEDAEPAPTVSHLTIDEVDFPRGGGTNFTPLEVKTIRAEAIKEANDELFNESESATKTAKKSKRKSEAASSSKNSTQKGEHAVRIEHLNYKKMSIGMKIFGQIISIQPLALIVSLPNQLLGHVPITNISPQLTSLLERMDIDEDEEEESANEAESHSKVPELSELFHPGQYIRATVTAIHASGSTDVTGLGKSRDDTIRTSRRIELSLSPQHVNNGLQKSDLKAGYTLSASVSSIEDHGYILDLGVLDISGFLTFKDVKSNNSSKLRVGQLLDATVSSISKNGRTCNVVIDPETFGSSALTEISNVSSVLPGSLVQTLITAAHPSGLNLQVLGFFDGTVDEFHLPRKMSEKNHKVGKKVKARVLYYLPSTPPKLALSLNEHVVGLTDFKIKLNSSDESVSMAEAYPVGSLVDDVKILRVEAERGLTVQLDSGVQGFVHISHISDDHLPSLSNSGSWKIGSLHRARVLGYYSFDGLLQLSLKPSVLGQKFLQVADIPVGEIIKGTIKKVGDSGMFISLSGNVDGVVWPNHFADIKLKNPAKRFKVGATIKCRVLVVDPERNRVSLTAKKSLIDSNLPPITTFEEAKVGVLAHGVVFKVLPKALMVEFYNGIKAVVPIKEVSEEPVDNLASLYSPGNVVKVRIVTLKPEDKTIICSIRKSGTGYKSFNNDISGIDTGNIVEGEVVEIHKENVVLSLRPSNVRALISINNLANHRNLSPAQLKVVLKVDDKLEDLVVVSRNKETNFVIVANKPKAKPSLAKSIISIDTAEIGQLVGGRVIRHTGYGVLIKLPLRIGGVLHPTDVSDDFGSATAFAAVDSILKAAIVSVDRDKKQLTLSTRRSRMNPDKAATIVDREITEISDLHTGATVRGFIKSITDHGLFVTVGRNIDARIQIRELFDDFVKDWKPKFELHQLVKGRILSADIDTKKVEMTLRSGDLSKPVAFTLSNLSIGQQVEGVVKKIEEYGLFIQLDNSKLSGLCHKSELSDNKDADIAVALRGFRENDRVKAFVVGIKDKRISLSLKPSLFSERDLDPVNDEDSLEAHELMDVDDVVGATVESSDDEVADEEESDNEEGVIQADVEVKPQLQQSSLMSKISSSPLKLSSNFQWFGNTTGVDADPSSESEEEAEEAAAKKKKRTKEIEQDLTAQMHSKAPESNADFERLLLGSPNSSYLWIQYMSFQLQLAEIEKAREIGRRALDKISFREEAEKLNVWIALLNLENAYGTDETLEKISKDAARANDSKTVHLRLASIFDQSDKFKKAEEQYKRTCKKFGLSSKVWTLFAEHYLQRGEIEESRKLLHRALQSLDKRKHLKTISRFAQLEYKLGEPERGKTLFEGIVDSHPKRWDMWSVYMDMEAGQSDIQSLRSLFDRALQLKMTSHKAKSFFKKWLELEKRLGDEEGADLVKQKAVEWTQKSNSS</sequence>
<evidence type="ECO:0000256" key="5">
    <source>
        <dbReference type="ARBA" id="ARBA00023242"/>
    </source>
</evidence>
<feature type="region of interest" description="Disordered" evidence="6">
    <location>
        <begin position="1"/>
        <end position="57"/>
    </location>
</feature>
<feature type="domain" description="S1 motif" evidence="7">
    <location>
        <begin position="434"/>
        <end position="507"/>
    </location>
</feature>
<dbReference type="GO" id="GO:0006364">
    <property type="term" value="P:rRNA processing"/>
    <property type="evidence" value="ECO:0007669"/>
    <property type="project" value="UniProtKB-KW"/>
</dbReference>
<feature type="domain" description="S1 motif" evidence="7">
    <location>
        <begin position="613"/>
        <end position="682"/>
    </location>
</feature>
<feature type="compositionally biased region" description="Acidic residues" evidence="6">
    <location>
        <begin position="1083"/>
        <end position="1098"/>
    </location>
</feature>
<accession>A0A9P5Q8C1</accession>
<dbReference type="Pfam" id="PF00575">
    <property type="entry name" value="S1"/>
    <property type="match status" value="3"/>
</dbReference>
<feature type="domain" description="S1 motif" evidence="7">
    <location>
        <begin position="524"/>
        <end position="593"/>
    </location>
</feature>
<feature type="compositionally biased region" description="Acidic residues" evidence="6">
    <location>
        <begin position="1144"/>
        <end position="1154"/>
    </location>
</feature>
<dbReference type="CDD" id="cd05693">
    <property type="entry name" value="S1_Rrp5_repeat_hs1_sc1"/>
    <property type="match status" value="1"/>
</dbReference>
<feature type="domain" description="S1 motif" evidence="7">
    <location>
        <begin position="122"/>
        <end position="235"/>
    </location>
</feature>
<dbReference type="CDD" id="cd05697">
    <property type="entry name" value="S1_Rrp5_repeat_hs5"/>
    <property type="match status" value="1"/>
</dbReference>
<dbReference type="PROSITE" id="PS50126">
    <property type="entry name" value="S1"/>
    <property type="match status" value="10"/>
</dbReference>
<dbReference type="PANTHER" id="PTHR23270:SF10">
    <property type="entry name" value="PROTEIN RRP5 HOMOLOG"/>
    <property type="match status" value="1"/>
</dbReference>
<dbReference type="GO" id="GO:0003723">
    <property type="term" value="F:RNA binding"/>
    <property type="evidence" value="ECO:0007669"/>
    <property type="project" value="TreeGrafter"/>
</dbReference>
<name>A0A9P5Q8C1_9AGAR</name>
<protein>
    <recommendedName>
        <fullName evidence="7">S1 motif domain-containing protein</fullName>
    </recommendedName>
</protein>
<dbReference type="GO" id="GO:0032040">
    <property type="term" value="C:small-subunit processome"/>
    <property type="evidence" value="ECO:0007669"/>
    <property type="project" value="TreeGrafter"/>
</dbReference>
<gene>
    <name evidence="8" type="ORF">BDP27DRAFT_1313888</name>
</gene>
<dbReference type="FunFam" id="2.40.50.140:FF:000148">
    <property type="entry name" value="protein RRP5 homolog isoform X1"/>
    <property type="match status" value="1"/>
</dbReference>
<feature type="region of interest" description="Disordered" evidence="6">
    <location>
        <begin position="1082"/>
        <end position="1103"/>
    </location>
</feature>